<organism evidence="11 12">
    <name type="scientific">Pyrenophora tritici-repentis</name>
    <dbReference type="NCBI Taxonomy" id="45151"/>
    <lineage>
        <taxon>Eukaryota</taxon>
        <taxon>Fungi</taxon>
        <taxon>Dikarya</taxon>
        <taxon>Ascomycota</taxon>
        <taxon>Pezizomycotina</taxon>
        <taxon>Dothideomycetes</taxon>
        <taxon>Pleosporomycetidae</taxon>
        <taxon>Pleosporales</taxon>
        <taxon>Pleosporineae</taxon>
        <taxon>Pleosporaceae</taxon>
        <taxon>Pyrenophora</taxon>
    </lineage>
</organism>
<evidence type="ECO:0000256" key="7">
    <source>
        <dbReference type="ARBA" id="ARBA00023242"/>
    </source>
</evidence>
<dbReference type="EMBL" id="NRDI02000017">
    <property type="protein sequence ID" value="KAI1510264.1"/>
    <property type="molecule type" value="Genomic_DNA"/>
</dbReference>
<dbReference type="InterPro" id="IPR051061">
    <property type="entry name" value="Zinc_finger_trans_reg"/>
</dbReference>
<keyword evidence="2" id="KW-0479">Metal-binding</keyword>
<reference evidence="12" key="1">
    <citation type="journal article" date="2022" name="Microb. Genom.">
        <title>A global pangenome for the wheat fungal pathogen Pyrenophora tritici-repentis and prediction of effector protein structural homology.</title>
        <authorList>
            <person name="Moolhuijzen P.M."/>
            <person name="See P.T."/>
            <person name="Shi G."/>
            <person name="Powell H.R."/>
            <person name="Cockram J."/>
            <person name="Jorgensen L.N."/>
            <person name="Benslimane H."/>
            <person name="Strelkov S.E."/>
            <person name="Turner J."/>
            <person name="Liu Z."/>
            <person name="Moffat C.S."/>
        </authorList>
    </citation>
    <scope>NUCLEOTIDE SEQUENCE [LARGE SCALE GENOMIC DNA]</scope>
</reference>
<dbReference type="SMART" id="SM00355">
    <property type="entry name" value="ZnF_C2H2"/>
    <property type="match status" value="3"/>
</dbReference>
<evidence type="ECO:0000313" key="11">
    <source>
        <dbReference type="EMBL" id="KAI1510264.1"/>
    </source>
</evidence>
<dbReference type="Gene3D" id="3.30.160.60">
    <property type="entry name" value="Classic Zinc Finger"/>
    <property type="match status" value="1"/>
</dbReference>
<evidence type="ECO:0000256" key="4">
    <source>
        <dbReference type="ARBA" id="ARBA00022833"/>
    </source>
</evidence>
<dbReference type="GO" id="GO:0008270">
    <property type="term" value="F:zinc ion binding"/>
    <property type="evidence" value="ECO:0007669"/>
    <property type="project" value="UniProtKB-KW"/>
</dbReference>
<feature type="region of interest" description="Disordered" evidence="9">
    <location>
        <begin position="59"/>
        <end position="89"/>
    </location>
</feature>
<dbReference type="PANTHER" id="PTHR46179">
    <property type="entry name" value="ZINC FINGER PROTEIN"/>
    <property type="match status" value="1"/>
</dbReference>
<sequence>MAEHPPNAYAFHHDSDGGETEEPTLLPSTIHSCSQMQQMQYASLLKDNAPCFSGTPPLDATIPLNGPENNAALQGAQPGPTYSQHSDQPNGDIPGWVPEFYNWVDLDLGASSFDQAFIDSSTNPPLNRNVVFGFNGFQLGQAGTANDIMSPGPSPPMPMPNADEIQQSEAVYHTTTLAPTVPAPAPATTTNNVCTRCGKTFGRPSEMRRHAKKHLPPRFECNVEGCSKTFYRNDKLQDHLAKGHRNRYQERDQVPTFQCPLIGCNRTFYHLGECFDHATNDH</sequence>
<keyword evidence="4" id="KW-0862">Zinc</keyword>
<evidence type="ECO:0000256" key="8">
    <source>
        <dbReference type="PROSITE-ProRule" id="PRU00042"/>
    </source>
</evidence>
<feature type="domain" description="C2H2-type" evidence="10">
    <location>
        <begin position="219"/>
        <end position="249"/>
    </location>
</feature>
<keyword evidence="6" id="KW-0804">Transcription</keyword>
<accession>A0A922N9Y4</accession>
<evidence type="ECO:0000313" key="12">
    <source>
        <dbReference type="Proteomes" id="UP000249757"/>
    </source>
</evidence>
<dbReference type="AlphaFoldDB" id="A0A922N9Y4"/>
<protein>
    <recommendedName>
        <fullName evidence="10">C2H2-type domain-containing protein</fullName>
    </recommendedName>
</protein>
<keyword evidence="7" id="KW-0539">Nucleus</keyword>
<evidence type="ECO:0000256" key="2">
    <source>
        <dbReference type="ARBA" id="ARBA00022723"/>
    </source>
</evidence>
<evidence type="ECO:0000256" key="1">
    <source>
        <dbReference type="ARBA" id="ARBA00004123"/>
    </source>
</evidence>
<gene>
    <name evidence="11" type="ORF">Ptr86124_010710</name>
</gene>
<evidence type="ECO:0000256" key="9">
    <source>
        <dbReference type="SAM" id="MobiDB-lite"/>
    </source>
</evidence>
<dbReference type="InterPro" id="IPR036236">
    <property type="entry name" value="Znf_C2H2_sf"/>
</dbReference>
<dbReference type="PROSITE" id="PS50157">
    <property type="entry name" value="ZINC_FINGER_C2H2_2"/>
    <property type="match status" value="2"/>
</dbReference>
<comment type="subcellular location">
    <subcellularLocation>
        <location evidence="1">Nucleus</location>
    </subcellularLocation>
</comment>
<feature type="domain" description="C2H2-type" evidence="10">
    <location>
        <begin position="192"/>
        <end position="219"/>
    </location>
</feature>
<dbReference type="GO" id="GO:0005634">
    <property type="term" value="C:nucleus"/>
    <property type="evidence" value="ECO:0007669"/>
    <property type="project" value="UniProtKB-SubCell"/>
</dbReference>
<dbReference type="InterPro" id="IPR013087">
    <property type="entry name" value="Znf_C2H2_type"/>
</dbReference>
<dbReference type="Pfam" id="PF00096">
    <property type="entry name" value="zf-C2H2"/>
    <property type="match status" value="2"/>
</dbReference>
<comment type="caution">
    <text evidence="11">The sequence shown here is derived from an EMBL/GenBank/DDBJ whole genome shotgun (WGS) entry which is preliminary data.</text>
</comment>
<evidence type="ECO:0000259" key="10">
    <source>
        <dbReference type="PROSITE" id="PS50157"/>
    </source>
</evidence>
<dbReference type="OrthoDB" id="3691375at2759"/>
<evidence type="ECO:0000256" key="6">
    <source>
        <dbReference type="ARBA" id="ARBA00023163"/>
    </source>
</evidence>
<name>A0A922N9Y4_9PLEO</name>
<keyword evidence="12" id="KW-1185">Reference proteome</keyword>
<evidence type="ECO:0000256" key="3">
    <source>
        <dbReference type="ARBA" id="ARBA00022771"/>
    </source>
</evidence>
<keyword evidence="3 8" id="KW-0863">Zinc-finger</keyword>
<dbReference type="SUPFAM" id="SSF57667">
    <property type="entry name" value="beta-beta-alpha zinc fingers"/>
    <property type="match status" value="1"/>
</dbReference>
<evidence type="ECO:0000256" key="5">
    <source>
        <dbReference type="ARBA" id="ARBA00023015"/>
    </source>
</evidence>
<keyword evidence="5" id="KW-0805">Transcription regulation</keyword>
<dbReference type="PANTHER" id="PTHR46179:SF13">
    <property type="entry name" value="C2H2-TYPE DOMAIN-CONTAINING PROTEIN"/>
    <property type="match status" value="1"/>
</dbReference>
<proteinExistence type="predicted"/>
<dbReference type="PROSITE" id="PS00028">
    <property type="entry name" value="ZINC_FINGER_C2H2_1"/>
    <property type="match status" value="3"/>
</dbReference>
<dbReference type="GO" id="GO:0006357">
    <property type="term" value="P:regulation of transcription by RNA polymerase II"/>
    <property type="evidence" value="ECO:0007669"/>
    <property type="project" value="TreeGrafter"/>
</dbReference>
<dbReference type="Proteomes" id="UP000249757">
    <property type="component" value="Unassembled WGS sequence"/>
</dbReference>
<feature type="compositionally biased region" description="Polar residues" evidence="9">
    <location>
        <begin position="80"/>
        <end position="89"/>
    </location>
</feature>
<feature type="region of interest" description="Disordered" evidence="9">
    <location>
        <begin position="1"/>
        <end position="25"/>
    </location>
</feature>